<proteinExistence type="predicted"/>
<sequence>MNVVFLLARPKRSTSVSCDCIISVKAETEQEKKTTGIIQKLFEGLVKDANTPPAASGSEVGERSAAPGDKETAAQPEAPDPEAENAETPVAEQAVASSSAGAEAVIRGEGTSTEPTEEITGSAQEIPSSQVAGAQGWIY</sequence>
<dbReference type="EMBL" id="JAINUF010000008">
    <property type="protein sequence ID" value="KAJ8351909.1"/>
    <property type="molecule type" value="Genomic_DNA"/>
</dbReference>
<feature type="compositionally biased region" description="Low complexity" evidence="1">
    <location>
        <begin position="86"/>
        <end position="105"/>
    </location>
</feature>
<evidence type="ECO:0000313" key="3">
    <source>
        <dbReference type="Proteomes" id="UP001152622"/>
    </source>
</evidence>
<evidence type="ECO:0000313" key="2">
    <source>
        <dbReference type="EMBL" id="KAJ8351909.1"/>
    </source>
</evidence>
<organism evidence="2 3">
    <name type="scientific">Synaphobranchus kaupii</name>
    <name type="common">Kaup's arrowtooth eel</name>
    <dbReference type="NCBI Taxonomy" id="118154"/>
    <lineage>
        <taxon>Eukaryota</taxon>
        <taxon>Metazoa</taxon>
        <taxon>Chordata</taxon>
        <taxon>Craniata</taxon>
        <taxon>Vertebrata</taxon>
        <taxon>Euteleostomi</taxon>
        <taxon>Actinopterygii</taxon>
        <taxon>Neopterygii</taxon>
        <taxon>Teleostei</taxon>
        <taxon>Anguilliformes</taxon>
        <taxon>Synaphobranchidae</taxon>
        <taxon>Synaphobranchus</taxon>
    </lineage>
</organism>
<protein>
    <submittedName>
        <fullName evidence="2">Uncharacterized protein</fullName>
    </submittedName>
</protein>
<name>A0A9Q1ITJ0_SYNKA</name>
<dbReference type="AlphaFoldDB" id="A0A9Q1ITJ0"/>
<dbReference type="Proteomes" id="UP001152622">
    <property type="component" value="Chromosome 8"/>
</dbReference>
<gene>
    <name evidence="2" type="ORF">SKAU_G00233850</name>
</gene>
<evidence type="ECO:0000256" key="1">
    <source>
        <dbReference type="SAM" id="MobiDB-lite"/>
    </source>
</evidence>
<comment type="caution">
    <text evidence="2">The sequence shown here is derived from an EMBL/GenBank/DDBJ whole genome shotgun (WGS) entry which is preliminary data.</text>
</comment>
<accession>A0A9Q1ITJ0</accession>
<keyword evidence="3" id="KW-1185">Reference proteome</keyword>
<reference evidence="2" key="1">
    <citation type="journal article" date="2023" name="Science">
        <title>Genome structures resolve the early diversification of teleost fishes.</title>
        <authorList>
            <person name="Parey E."/>
            <person name="Louis A."/>
            <person name="Montfort J."/>
            <person name="Bouchez O."/>
            <person name="Roques C."/>
            <person name="Iampietro C."/>
            <person name="Lluch J."/>
            <person name="Castinel A."/>
            <person name="Donnadieu C."/>
            <person name="Desvignes T."/>
            <person name="Floi Bucao C."/>
            <person name="Jouanno E."/>
            <person name="Wen M."/>
            <person name="Mejri S."/>
            <person name="Dirks R."/>
            <person name="Jansen H."/>
            <person name="Henkel C."/>
            <person name="Chen W.J."/>
            <person name="Zahm M."/>
            <person name="Cabau C."/>
            <person name="Klopp C."/>
            <person name="Thompson A.W."/>
            <person name="Robinson-Rechavi M."/>
            <person name="Braasch I."/>
            <person name="Lecointre G."/>
            <person name="Bobe J."/>
            <person name="Postlethwait J.H."/>
            <person name="Berthelot C."/>
            <person name="Roest Crollius H."/>
            <person name="Guiguen Y."/>
        </authorList>
    </citation>
    <scope>NUCLEOTIDE SEQUENCE</scope>
    <source>
        <strain evidence="2">WJC10195</strain>
    </source>
</reference>
<feature type="region of interest" description="Disordered" evidence="1">
    <location>
        <begin position="48"/>
        <end position="139"/>
    </location>
</feature>
<feature type="compositionally biased region" description="Polar residues" evidence="1">
    <location>
        <begin position="110"/>
        <end position="132"/>
    </location>
</feature>